<gene>
    <name evidence="3" type="ORF">GGQ63_002859</name>
</gene>
<dbReference type="PANTHER" id="PTHR32182:SF0">
    <property type="entry name" value="DNA REPLICATION AND REPAIR PROTEIN RECF"/>
    <property type="match status" value="1"/>
</dbReference>
<dbReference type="InterPro" id="IPR038729">
    <property type="entry name" value="Rad50/SbcC_AAA"/>
</dbReference>
<dbReference type="EMBL" id="JACHOO010000006">
    <property type="protein sequence ID" value="MBB5753784.1"/>
    <property type="molecule type" value="Genomic_DNA"/>
</dbReference>
<comment type="caution">
    <text evidence="3">The sequence shown here is derived from an EMBL/GenBank/DDBJ whole genome shotgun (WGS) entry which is preliminary data.</text>
</comment>
<evidence type="ECO:0000256" key="1">
    <source>
        <dbReference type="SAM" id="Coils"/>
    </source>
</evidence>
<dbReference type="GO" id="GO:0000731">
    <property type="term" value="P:DNA synthesis involved in DNA repair"/>
    <property type="evidence" value="ECO:0007669"/>
    <property type="project" value="TreeGrafter"/>
</dbReference>
<keyword evidence="4" id="KW-1185">Reference proteome</keyword>
<protein>
    <recommendedName>
        <fullName evidence="2">Rad50/SbcC-type AAA domain-containing protein</fullName>
    </recommendedName>
</protein>
<dbReference type="RefSeq" id="WP_183856997.1">
    <property type="nucleotide sequence ID" value="NZ_JACHOO010000006.1"/>
</dbReference>
<evidence type="ECO:0000313" key="3">
    <source>
        <dbReference type="EMBL" id="MBB5753784.1"/>
    </source>
</evidence>
<accession>A0A7W9FN64</accession>
<evidence type="ECO:0000259" key="2">
    <source>
        <dbReference type="Pfam" id="PF13476"/>
    </source>
</evidence>
<dbReference type="SUPFAM" id="SSF52540">
    <property type="entry name" value="P-loop containing nucleoside triphosphate hydrolases"/>
    <property type="match status" value="1"/>
</dbReference>
<sequence>MSGPEQVTVNQAGRQQRALHLHTLDSLFSDLISGQPVIVDSGSFELSSGNAKSILNWYRVNRTKWQGRMSEADAEAIVECVGKPVPSLPVPSIAIANANHRLRLVSVRAHRFGGLHAYGSESEAPPDFIFQPSDSLTLLEGWNGSGKTSLLNAIVWCLTGMVLRPQRTPANGAEEFDSLVEREGDEGPTFTAHTLTPVTPLPSLSGFMPAPDQKIPVDTWVELTFADEEGVLLPPIRRTQTRTQRGKLSEQPPNLTSLGVDPVAFTISTTMPAVLQHLQLGEASDLGRAVSQLTGLSELTTLQRHAERASTYIKDKLRKRAEDRIVDADNRFNEAVHDLRGRIEEFPAMAPEGALPVPTADGRAEIEVAQLQSHFVSRKAAALQAARQIIGGTFDPDDAAARANLEESIPFARAELQRLGQLESAARLGGLGKLSDDEMKDANALLDAIFSQAATLGALISDPPLAARKHLYASVASWALANGVATDVHCHICNSPLVDQIDAATGKLVRVHLEEARHEEPELLSQTIQSWAQRCNALLADKLPAALRDERSKDLPESPVVLLRQAVCEELFSAKPFVGALSALQVETRANFEEQASLLLDYREPKLWSAPEGLGSDVAVLEKAVGRIQRAISFAAWRRQAKEALGTLFSAVVGRDAGPDPATQMDTQSPLSSKLGALQSIVDGASPITDAIEYCERMSKALTERRKAESTIKACDEARTALAELERLGTLASAQIEALQRNLESSAARWRAKIYMAPVSGPFIKRTAMSASGVIEFQAGNGKISAPAQHISNASALRASLIAFFLAFREHVLRVRGGLELLLLDDPQELLDEHNRSRMADVIVELAAGTAQPIITTYDRNFAMMIASEATTKCAFTHQSIHGVNARRDTIALGPARRQLDEDRQAFEQNIDDHPAALRYATTTRTYIETRLRDLFDDPAYPAYASPAMKPTLGDHLNYLRSLVATPPSALFSHASVTKFARHPGLAADSECYAVLNDAHHTPGAVSYGRVTAVASHLRTIASGIEDLHRAFRDWRSNNRLPQAPANDNLLPLTSIAASDRRFVVHPNLAAFSGPGTIEGSQEEATDAFSSSWFDDKSLFYIRADNFGFAIPKGYIAIVEATPAAGRDRNLVIARRKGETLARRLFRQGDGYALAAETPDPRESPPTKMVRGEDYALHRVVGCLLVESVPPVSGREAVQVDRDKIVDEIKAVYRLNQESAVPLALPGQLLLGGEHVLPAELGQHEAKLAAITLKDGSELLKRIGAPVSAKFPYLRHFETIGGLGQSIVLQTEELEDGMWDGPIVDYVRLVIGVLYED</sequence>
<reference evidence="3 4" key="1">
    <citation type="submission" date="2020-08" db="EMBL/GenBank/DDBJ databases">
        <title>Genomic Encyclopedia of Type Strains, Phase IV (KMG-IV): sequencing the most valuable type-strain genomes for metagenomic binning, comparative biology and taxonomic classification.</title>
        <authorList>
            <person name="Goeker M."/>
        </authorList>
    </citation>
    <scope>NUCLEOTIDE SEQUENCE [LARGE SCALE GENOMIC DNA]</scope>
    <source>
        <strain evidence="3 4">DSM 16268</strain>
    </source>
</reference>
<keyword evidence="1" id="KW-0175">Coiled coil</keyword>
<dbReference type="InterPro" id="IPR027417">
    <property type="entry name" value="P-loop_NTPase"/>
</dbReference>
<dbReference type="Pfam" id="PF13476">
    <property type="entry name" value="AAA_23"/>
    <property type="match status" value="1"/>
</dbReference>
<feature type="coiled-coil region" evidence="1">
    <location>
        <begin position="708"/>
        <end position="742"/>
    </location>
</feature>
<name>A0A7W9FN64_9HYPH</name>
<feature type="domain" description="Rad50/SbcC-type AAA" evidence="2">
    <location>
        <begin position="130"/>
        <end position="261"/>
    </location>
</feature>
<dbReference type="PANTHER" id="PTHR32182">
    <property type="entry name" value="DNA REPLICATION AND REPAIR PROTEIN RECF"/>
    <property type="match status" value="1"/>
</dbReference>
<dbReference type="Proteomes" id="UP000523821">
    <property type="component" value="Unassembled WGS sequence"/>
</dbReference>
<evidence type="ECO:0000313" key="4">
    <source>
        <dbReference type="Proteomes" id="UP000523821"/>
    </source>
</evidence>
<dbReference type="GO" id="GO:0016887">
    <property type="term" value="F:ATP hydrolysis activity"/>
    <property type="evidence" value="ECO:0007669"/>
    <property type="project" value="InterPro"/>
</dbReference>
<organism evidence="3 4">
    <name type="scientific">Prosthecomicrobium pneumaticum</name>
    <dbReference type="NCBI Taxonomy" id="81895"/>
    <lineage>
        <taxon>Bacteria</taxon>
        <taxon>Pseudomonadati</taxon>
        <taxon>Pseudomonadota</taxon>
        <taxon>Alphaproteobacteria</taxon>
        <taxon>Hyphomicrobiales</taxon>
        <taxon>Kaistiaceae</taxon>
        <taxon>Prosthecomicrobium</taxon>
    </lineage>
</organism>
<dbReference type="GO" id="GO:0006302">
    <property type="term" value="P:double-strand break repair"/>
    <property type="evidence" value="ECO:0007669"/>
    <property type="project" value="InterPro"/>
</dbReference>
<dbReference type="Gene3D" id="3.40.50.300">
    <property type="entry name" value="P-loop containing nucleotide triphosphate hydrolases"/>
    <property type="match status" value="2"/>
</dbReference>
<proteinExistence type="predicted"/>